<comment type="catalytic activity">
    <reaction evidence="1">
        <text>L-aspartyl-tRNA(Asn) + L-glutamine + ATP + H2O = L-asparaginyl-tRNA(Asn) + L-glutamate + ADP + phosphate + 2 H(+)</text>
        <dbReference type="Rhea" id="RHEA:14513"/>
        <dbReference type="Rhea" id="RHEA-COMP:9674"/>
        <dbReference type="Rhea" id="RHEA-COMP:9677"/>
        <dbReference type="ChEBI" id="CHEBI:15377"/>
        <dbReference type="ChEBI" id="CHEBI:15378"/>
        <dbReference type="ChEBI" id="CHEBI:29985"/>
        <dbReference type="ChEBI" id="CHEBI:30616"/>
        <dbReference type="ChEBI" id="CHEBI:43474"/>
        <dbReference type="ChEBI" id="CHEBI:58359"/>
        <dbReference type="ChEBI" id="CHEBI:78515"/>
        <dbReference type="ChEBI" id="CHEBI:78516"/>
        <dbReference type="ChEBI" id="CHEBI:456216"/>
    </reaction>
</comment>
<sequence length="97" mass="11025">MKVQVDEELMRKLEKLALISLTDQERQEFMRDLTKILDFFNKIDELNLEGVEPMFHPLSTGKLRPDEPAQPLSRDDALANVPKKKDGYIIGPSTIGG</sequence>
<dbReference type="GO" id="GO:0006450">
    <property type="term" value="P:regulation of translational fidelity"/>
    <property type="evidence" value="ECO:0007669"/>
    <property type="project" value="InterPro"/>
</dbReference>
<dbReference type="PANTHER" id="PTHR15004">
    <property type="entry name" value="GLUTAMYL-TRNA(GLN) AMIDOTRANSFERASE SUBUNIT C, MITOCHONDRIAL"/>
    <property type="match status" value="1"/>
</dbReference>
<evidence type="ECO:0000313" key="11">
    <source>
        <dbReference type="Proteomes" id="UP000061362"/>
    </source>
</evidence>
<dbReference type="OMA" id="DVEHIGW"/>
<dbReference type="GO" id="GO:0016740">
    <property type="term" value="F:transferase activity"/>
    <property type="evidence" value="ECO:0007669"/>
    <property type="project" value="UniProtKB-KW"/>
</dbReference>
<evidence type="ECO:0000313" key="6">
    <source>
        <dbReference type="EMBL" id="AKV79207.1"/>
    </source>
</evidence>
<reference evidence="3 9" key="1">
    <citation type="journal article" date="2014" name="J. Bacteriol.">
        <title>Role of an Archaeal PitA Transporter in the Copper and Arsenic Resistance of Metallosphaera sedula, an Extreme Thermoacidophile.</title>
        <authorList>
            <person name="McCarthy S."/>
            <person name="Ai C."/>
            <person name="Wheaton G."/>
            <person name="Tevatia R."/>
            <person name="Eckrich V."/>
            <person name="Kelly R."/>
            <person name="Blum P."/>
        </authorList>
    </citation>
    <scope>NUCLEOTIDE SEQUENCE [LARGE SCALE GENOMIC DNA]</scope>
    <source>
        <strain evidence="3 9">CuR1</strain>
    </source>
</reference>
<dbReference type="InterPro" id="IPR036113">
    <property type="entry name" value="Asp/Glu-ADT_sf_sub_c"/>
</dbReference>
<dbReference type="NCBIfam" id="NF000684">
    <property type="entry name" value="PRK00034.3-4"/>
    <property type="match status" value="1"/>
</dbReference>
<organism evidence="3 9">
    <name type="scientific">Metallosphaera sedula</name>
    <dbReference type="NCBI Taxonomy" id="43687"/>
    <lineage>
        <taxon>Archaea</taxon>
        <taxon>Thermoproteota</taxon>
        <taxon>Thermoprotei</taxon>
        <taxon>Sulfolobales</taxon>
        <taxon>Sulfolobaceae</taxon>
        <taxon>Metallosphaera</taxon>
    </lineage>
</organism>
<reference evidence="8 10" key="3">
    <citation type="submission" date="2015-07" db="EMBL/GenBank/DDBJ databases">
        <title>Physiological, transcriptional responses and genome re-sequencing of acid resistant extremely thermoacidophilic Metallosphaera sedula SARC-M1.</title>
        <authorList>
            <person name="Ai C."/>
            <person name="McCarthy S."/>
            <person name="Eckrich V."/>
            <person name="Rudrappa D."/>
            <person name="Qiu G."/>
            <person name="Blum P."/>
        </authorList>
    </citation>
    <scope>NUCLEOTIDE SEQUENCE [LARGE SCALE GENOMIC DNA]</scope>
    <source>
        <strain evidence="8 10">SARC-M1</strain>
    </source>
</reference>
<dbReference type="Proteomes" id="UP000061362">
    <property type="component" value="Chromosome"/>
</dbReference>
<dbReference type="RefSeq" id="WP_012021682.1">
    <property type="nucleotide sequence ID" value="NZ_AP019770.1"/>
</dbReference>
<name>A0A088E5Z6_9CREN</name>
<comment type="catalytic activity">
    <reaction evidence="1">
        <text>L-glutamyl-tRNA(Gln) + L-glutamine + ATP + H2O = L-glutaminyl-tRNA(Gln) + L-glutamate + ADP + phosphate + H(+)</text>
        <dbReference type="Rhea" id="RHEA:17521"/>
        <dbReference type="Rhea" id="RHEA-COMP:9681"/>
        <dbReference type="Rhea" id="RHEA-COMP:9684"/>
        <dbReference type="ChEBI" id="CHEBI:15377"/>
        <dbReference type="ChEBI" id="CHEBI:15378"/>
        <dbReference type="ChEBI" id="CHEBI:29985"/>
        <dbReference type="ChEBI" id="CHEBI:30616"/>
        <dbReference type="ChEBI" id="CHEBI:43474"/>
        <dbReference type="ChEBI" id="CHEBI:58359"/>
        <dbReference type="ChEBI" id="CHEBI:78520"/>
        <dbReference type="ChEBI" id="CHEBI:78521"/>
        <dbReference type="ChEBI" id="CHEBI:456216"/>
    </reaction>
</comment>
<evidence type="ECO:0000313" key="10">
    <source>
        <dbReference type="Proteomes" id="UP000056255"/>
    </source>
</evidence>
<dbReference type="Proteomes" id="UP000056255">
    <property type="component" value="Chromosome"/>
</dbReference>
<dbReference type="Proteomes" id="UP000062398">
    <property type="component" value="Chromosome"/>
</dbReference>
<dbReference type="AlphaFoldDB" id="A0A088E5Z6"/>
<keyword evidence="1" id="KW-0547">Nucleotide-binding</keyword>
<dbReference type="SUPFAM" id="SSF141000">
    <property type="entry name" value="Glu-tRNAGln amidotransferase C subunit"/>
    <property type="match status" value="1"/>
</dbReference>
<dbReference type="Gene3D" id="1.10.20.60">
    <property type="entry name" value="Glu-tRNAGln amidotransferase C subunit, N-terminal domain"/>
    <property type="match status" value="1"/>
</dbReference>
<evidence type="ECO:0000313" key="8">
    <source>
        <dbReference type="EMBL" id="AKV83688.1"/>
    </source>
</evidence>
<proteinExistence type="inferred from homology"/>
<dbReference type="EMBL" id="CP012172">
    <property type="protein sequence ID" value="AKV74718.1"/>
    <property type="molecule type" value="Genomic_DNA"/>
</dbReference>
<dbReference type="Proteomes" id="UP000062475">
    <property type="component" value="Chromosome"/>
</dbReference>
<keyword evidence="1 3" id="KW-0436">Ligase</keyword>
<evidence type="ECO:0000256" key="2">
    <source>
        <dbReference type="SAM" id="MobiDB-lite"/>
    </source>
</evidence>
<dbReference type="GO" id="GO:0070681">
    <property type="term" value="P:glutaminyl-tRNAGln biosynthesis via transamidation"/>
    <property type="evidence" value="ECO:0007669"/>
    <property type="project" value="TreeGrafter"/>
</dbReference>
<evidence type="ECO:0000313" key="12">
    <source>
        <dbReference type="Proteomes" id="UP000062398"/>
    </source>
</evidence>
<gene>
    <name evidence="1" type="primary">gatC</name>
    <name evidence="3" type="ORF">HA72_1740</name>
    <name evidence="4" type="ORF">MsedA_1775</name>
    <name evidence="5" type="ORF">MsedB_1777</name>
    <name evidence="6" type="ORF">MsedC_1775</name>
    <name evidence="7" type="ORF">MsedD_1776</name>
    <name evidence="8" type="ORF">MsedE_1777</name>
</gene>
<evidence type="ECO:0000313" key="3">
    <source>
        <dbReference type="EMBL" id="AIM27879.1"/>
    </source>
</evidence>
<dbReference type="EC" id="6.3.5.-" evidence="1"/>
<evidence type="ECO:0000313" key="13">
    <source>
        <dbReference type="Proteomes" id="UP000062475"/>
    </source>
</evidence>
<feature type="region of interest" description="Disordered" evidence="2">
    <location>
        <begin position="59"/>
        <end position="78"/>
    </location>
</feature>
<keyword evidence="1" id="KW-0067">ATP-binding</keyword>
<dbReference type="GO" id="GO:0006412">
    <property type="term" value="P:translation"/>
    <property type="evidence" value="ECO:0007669"/>
    <property type="project" value="UniProtKB-UniRule"/>
</dbReference>
<dbReference type="EMBL" id="CP012174">
    <property type="protein sequence ID" value="AKV79207.1"/>
    <property type="molecule type" value="Genomic_DNA"/>
</dbReference>
<protein>
    <recommendedName>
        <fullName evidence="1">Aspartyl/glutamyl-tRNA(Asn/Gln) amidotransferase subunit C</fullName>
        <shortName evidence="1">Asp/Glu-ADT subunit C</shortName>
        <ecNumber evidence="1">6.3.5.-</ecNumber>
    </recommendedName>
</protein>
<dbReference type="PATRIC" id="fig|43687.5.peg.1873"/>
<dbReference type="Proteomes" id="UP000068832">
    <property type="component" value="Chromosome"/>
</dbReference>
<evidence type="ECO:0000313" key="5">
    <source>
        <dbReference type="EMBL" id="AKV76956.1"/>
    </source>
</evidence>
<accession>A0A088E5Z6</accession>
<comment type="function">
    <text evidence="1">Allows the formation of correctly charged Asn-tRNA(Asn) or Gln-tRNA(Gln) through the transamidation of misacylated Asp-tRNA(Asn) or Glu-tRNA(Gln) in organisms which lack either or both of asparaginyl-tRNA or glutaminyl-tRNA synthetases. The reaction takes place in the presence of glutamine and ATP through an activated phospho-Asp-tRNA(Asn) or phospho-Glu-tRNA(Gln).</text>
</comment>
<dbReference type="GeneID" id="91756252"/>
<evidence type="ECO:0000313" key="14">
    <source>
        <dbReference type="Proteomes" id="UP000068832"/>
    </source>
</evidence>
<dbReference type="GO" id="GO:0005524">
    <property type="term" value="F:ATP binding"/>
    <property type="evidence" value="ECO:0007669"/>
    <property type="project" value="UniProtKB-KW"/>
</dbReference>
<dbReference type="EMBL" id="CP012175">
    <property type="protein sequence ID" value="AKV81452.1"/>
    <property type="molecule type" value="Genomic_DNA"/>
</dbReference>
<dbReference type="NCBIfam" id="TIGR00135">
    <property type="entry name" value="gatC"/>
    <property type="match status" value="1"/>
</dbReference>
<dbReference type="OrthoDB" id="35548at2157"/>
<dbReference type="GO" id="GO:0050567">
    <property type="term" value="F:glutaminyl-tRNA synthase (glutamine-hydrolyzing) activity"/>
    <property type="evidence" value="ECO:0007669"/>
    <property type="project" value="UniProtKB-UniRule"/>
</dbReference>
<dbReference type="EMBL" id="CP012176">
    <property type="protein sequence ID" value="AKV83688.1"/>
    <property type="molecule type" value="Genomic_DNA"/>
</dbReference>
<dbReference type="Proteomes" id="UP000029084">
    <property type="component" value="Chromosome"/>
</dbReference>
<comment type="subunit">
    <text evidence="1">Heterotrimer of A, B and C subunits.</text>
</comment>
<dbReference type="Pfam" id="PF02686">
    <property type="entry name" value="GatC"/>
    <property type="match status" value="1"/>
</dbReference>
<dbReference type="SMR" id="A0A088E5Z6"/>
<evidence type="ECO:0000313" key="9">
    <source>
        <dbReference type="Proteomes" id="UP000029084"/>
    </source>
</evidence>
<keyword evidence="1" id="KW-0648">Protein biosynthesis</keyword>
<feature type="compositionally biased region" description="Basic and acidic residues" evidence="2">
    <location>
        <begin position="63"/>
        <end position="78"/>
    </location>
</feature>
<dbReference type="EMBL" id="CP012173">
    <property type="protein sequence ID" value="AKV76956.1"/>
    <property type="molecule type" value="Genomic_DNA"/>
</dbReference>
<evidence type="ECO:0000313" key="7">
    <source>
        <dbReference type="EMBL" id="AKV81452.1"/>
    </source>
</evidence>
<reference evidence="11 12" key="2">
    <citation type="journal article" date="2015" name="Genome Announc.">
        <title>Complete Genome Sequences of Evolved Arsenate-Resistant Metallosphaera sedula Strains.</title>
        <authorList>
            <person name="Ai C."/>
            <person name="McCarthy S."/>
            <person name="Schackwitz W."/>
            <person name="Martin J."/>
            <person name="Lipzen A."/>
            <person name="Blum P."/>
        </authorList>
    </citation>
    <scope>NUCLEOTIDE SEQUENCE [LARGE SCALE GENOMIC DNA]</scope>
    <source>
        <strain evidence="6 12">ARS120-1</strain>
        <strain evidence="7 11">ARS120-2</strain>
        <strain evidence="4 14">ARS50-1</strain>
        <strain evidence="5 13">ARS50-2</strain>
    </source>
</reference>
<evidence type="ECO:0000256" key="1">
    <source>
        <dbReference type="HAMAP-Rule" id="MF_00122"/>
    </source>
</evidence>
<keyword evidence="3" id="KW-0808">Transferase</keyword>
<dbReference type="EMBL" id="CP008822">
    <property type="protein sequence ID" value="AIM27879.1"/>
    <property type="molecule type" value="Genomic_DNA"/>
</dbReference>
<comment type="similarity">
    <text evidence="1">Belongs to the GatC family.</text>
</comment>
<dbReference type="InterPro" id="IPR003837">
    <property type="entry name" value="GatC"/>
</dbReference>
<dbReference type="PANTHER" id="PTHR15004:SF0">
    <property type="entry name" value="GLUTAMYL-TRNA(GLN) AMIDOTRANSFERASE SUBUNIT C, MITOCHONDRIAL"/>
    <property type="match status" value="1"/>
</dbReference>
<dbReference type="HAMAP" id="MF_00122">
    <property type="entry name" value="GatC"/>
    <property type="match status" value="1"/>
</dbReference>
<evidence type="ECO:0000313" key="4">
    <source>
        <dbReference type="EMBL" id="AKV74718.1"/>
    </source>
</evidence>